<accession>A0A7S1LR94</accession>
<dbReference type="InterPro" id="IPR050984">
    <property type="entry name" value="Gfo/Idh/MocA_domain"/>
</dbReference>
<dbReference type="InterPro" id="IPR000683">
    <property type="entry name" value="Gfo/Idh/MocA-like_OxRdtase_N"/>
</dbReference>
<evidence type="ECO:0000313" key="7">
    <source>
        <dbReference type="EMBL" id="CAD9111502.1"/>
    </source>
</evidence>
<gene>
    <name evidence="7" type="ORF">ACAT0790_LOCUS12663</name>
</gene>
<evidence type="ECO:0000256" key="1">
    <source>
        <dbReference type="ARBA" id="ARBA00010928"/>
    </source>
</evidence>
<dbReference type="EC" id="1.1.1.179" evidence="3"/>
<evidence type="ECO:0000259" key="6">
    <source>
        <dbReference type="Pfam" id="PF01408"/>
    </source>
</evidence>
<dbReference type="Gene3D" id="3.40.50.720">
    <property type="entry name" value="NAD(P)-binding Rossmann-like Domain"/>
    <property type="match status" value="1"/>
</dbReference>
<evidence type="ECO:0000256" key="3">
    <source>
        <dbReference type="ARBA" id="ARBA00038984"/>
    </source>
</evidence>
<protein>
    <recommendedName>
        <fullName evidence="3">D-xylose 1-dehydrogenase (NADP(+), D-xylono-1,5-lactone-forming)</fullName>
        <ecNumber evidence="3">1.1.1.179</ecNumber>
    </recommendedName>
    <alternativeName>
        <fullName evidence="4">D-xylose-NADP dehydrogenase</fullName>
    </alternativeName>
</protein>
<dbReference type="Gene3D" id="3.30.360.10">
    <property type="entry name" value="Dihydrodipicolinate Reductase, domain 2"/>
    <property type="match status" value="1"/>
</dbReference>
<reference evidence="7" key="1">
    <citation type="submission" date="2021-01" db="EMBL/GenBank/DDBJ databases">
        <authorList>
            <person name="Corre E."/>
            <person name="Pelletier E."/>
            <person name="Niang G."/>
            <person name="Scheremetjew M."/>
            <person name="Finn R."/>
            <person name="Kale V."/>
            <person name="Holt S."/>
            <person name="Cochrane G."/>
            <person name="Meng A."/>
            <person name="Brown T."/>
            <person name="Cohen L."/>
        </authorList>
    </citation>
    <scope>NUCLEOTIDE SEQUENCE</scope>
    <source>
        <strain evidence="7">OF101</strain>
    </source>
</reference>
<dbReference type="EMBL" id="HBGE01021001">
    <property type="protein sequence ID" value="CAD9111502.1"/>
    <property type="molecule type" value="Transcribed_RNA"/>
</dbReference>
<organism evidence="7">
    <name type="scientific">Alexandrium catenella</name>
    <name type="common">Red tide dinoflagellate</name>
    <name type="synonym">Gonyaulax catenella</name>
    <dbReference type="NCBI Taxonomy" id="2925"/>
    <lineage>
        <taxon>Eukaryota</taxon>
        <taxon>Sar</taxon>
        <taxon>Alveolata</taxon>
        <taxon>Dinophyceae</taxon>
        <taxon>Gonyaulacales</taxon>
        <taxon>Pyrocystaceae</taxon>
        <taxon>Alexandrium</taxon>
    </lineage>
</organism>
<dbReference type="SUPFAM" id="SSF51735">
    <property type="entry name" value="NAD(P)-binding Rossmann-fold domains"/>
    <property type="match status" value="1"/>
</dbReference>
<dbReference type="Pfam" id="PF01408">
    <property type="entry name" value="GFO_IDH_MocA"/>
    <property type="match status" value="1"/>
</dbReference>
<dbReference type="PANTHER" id="PTHR22604:SF105">
    <property type="entry name" value="TRANS-1,2-DIHYDROBENZENE-1,2-DIOL DEHYDROGENASE"/>
    <property type="match status" value="1"/>
</dbReference>
<sequence>MPMSTPMDVRLGLTKAQDAKHPLRWGIIGTGAISAQWAMCLRSCPGATLQAVAARSAEKAKKFAGYYGIKTSYGSYAEMVASPDVDVVYIGTVTRLHKEHSLLAIAAGKHVLCEKPLADSADDARAMYAAAEERGVMLQDAMWTRFFPAVEHARAAIDAGAIGKVRMVQSDFFDPIYCIQAAPMGFGAQAVPRAIVAAGRGFGGAVAEYTEGQCAVFAFTQFNAELAEATEFIGTHGRITLGQPGHCPTRVTIRVPPKVPSRYTTQNVPSPEQIFDYPLPGNVSLPAWAYTNQHGFLYQAEAVHRCLAAGLRVCPQYNKEESLHAMELLTEITKARVQTHREAKARLEAQGKAKPKAKL</sequence>
<dbReference type="GO" id="GO:0047837">
    <property type="term" value="F:D-xylose 1-dehydrogenase (NADP+) activity"/>
    <property type="evidence" value="ECO:0007669"/>
    <property type="project" value="UniProtKB-EC"/>
</dbReference>
<evidence type="ECO:0000256" key="2">
    <source>
        <dbReference type="ARBA" id="ARBA00023002"/>
    </source>
</evidence>
<feature type="domain" description="Gfo/Idh/MocA-like oxidoreductase N-terminal" evidence="6">
    <location>
        <begin position="23"/>
        <end position="139"/>
    </location>
</feature>
<evidence type="ECO:0000256" key="4">
    <source>
        <dbReference type="ARBA" id="ARBA00042988"/>
    </source>
</evidence>
<comment type="catalytic activity">
    <reaction evidence="5">
        <text>D-xylose + NADP(+) = D-xylono-1,5-lactone + NADPH + H(+)</text>
        <dbReference type="Rhea" id="RHEA:22000"/>
        <dbReference type="ChEBI" id="CHEBI:15378"/>
        <dbReference type="ChEBI" id="CHEBI:15867"/>
        <dbReference type="ChEBI" id="CHEBI:53455"/>
        <dbReference type="ChEBI" id="CHEBI:57783"/>
        <dbReference type="ChEBI" id="CHEBI:58349"/>
        <dbReference type="EC" id="1.1.1.179"/>
    </reaction>
</comment>
<keyword evidence="2" id="KW-0560">Oxidoreductase</keyword>
<dbReference type="AlphaFoldDB" id="A0A7S1LR94"/>
<evidence type="ECO:0000256" key="5">
    <source>
        <dbReference type="ARBA" id="ARBA00049233"/>
    </source>
</evidence>
<name>A0A7S1LR94_ALECA</name>
<dbReference type="InterPro" id="IPR036291">
    <property type="entry name" value="NAD(P)-bd_dom_sf"/>
</dbReference>
<comment type="similarity">
    <text evidence="1">Belongs to the Gfo/Idh/MocA family.</text>
</comment>
<proteinExistence type="inferred from homology"/>
<dbReference type="GO" id="GO:0000166">
    <property type="term" value="F:nucleotide binding"/>
    <property type="evidence" value="ECO:0007669"/>
    <property type="project" value="InterPro"/>
</dbReference>
<dbReference type="SUPFAM" id="SSF55347">
    <property type="entry name" value="Glyceraldehyde-3-phosphate dehydrogenase-like, C-terminal domain"/>
    <property type="match status" value="1"/>
</dbReference>
<dbReference type="PANTHER" id="PTHR22604">
    <property type="entry name" value="OXIDOREDUCTASES"/>
    <property type="match status" value="1"/>
</dbReference>